<keyword evidence="10" id="KW-0175">Coiled coil</keyword>
<dbReference type="GO" id="GO:0006508">
    <property type="term" value="P:proteolysis"/>
    <property type="evidence" value="ECO:0007669"/>
    <property type="project" value="UniProtKB-KW"/>
</dbReference>
<keyword evidence="3" id="KW-0479">Metal-binding</keyword>
<dbReference type="CTD" id="10600"/>
<dbReference type="CDD" id="cd02667">
    <property type="entry name" value="Peptidase_C19K"/>
    <property type="match status" value="1"/>
</dbReference>
<reference evidence="14" key="1">
    <citation type="submission" date="2025-08" db="UniProtKB">
        <authorList>
            <consortium name="Ensembl"/>
        </authorList>
    </citation>
    <scope>IDENTIFICATION</scope>
</reference>
<dbReference type="Gene3D" id="3.90.70.10">
    <property type="entry name" value="Cysteine proteinases"/>
    <property type="match status" value="2"/>
</dbReference>
<evidence type="ECO:0000259" key="13">
    <source>
        <dbReference type="PROSITE" id="PS50271"/>
    </source>
</evidence>
<dbReference type="InterPro" id="IPR001607">
    <property type="entry name" value="Znf_UBP"/>
</dbReference>
<feature type="compositionally biased region" description="Basic and acidic residues" evidence="11">
    <location>
        <begin position="432"/>
        <end position="444"/>
    </location>
</feature>
<keyword evidence="15" id="KW-1185">Reference proteome</keyword>
<dbReference type="InterPro" id="IPR038765">
    <property type="entry name" value="Papain-like_cys_pep_sf"/>
</dbReference>
<dbReference type="Ensembl" id="ENSSCAT00000026369.1">
    <property type="protein sequence ID" value="ENSSCAP00000023687.1"/>
    <property type="gene ID" value="ENSSCAG00000016947.1"/>
</dbReference>
<evidence type="ECO:0000256" key="8">
    <source>
        <dbReference type="PROSITE-ProRule" id="PRU00502"/>
    </source>
</evidence>
<keyword evidence="5 9" id="KW-0833">Ubl conjugation pathway</keyword>
<dbReference type="Pfam" id="PF02148">
    <property type="entry name" value="zf-UBP"/>
    <property type="match status" value="1"/>
</dbReference>
<protein>
    <recommendedName>
        <fullName evidence="9">Ubiquitin carboxyl-terminal hydrolase</fullName>
        <ecNumber evidence="9">3.4.19.12</ecNumber>
    </recommendedName>
</protein>
<proteinExistence type="inferred from homology"/>
<evidence type="ECO:0000256" key="6">
    <source>
        <dbReference type="ARBA" id="ARBA00022801"/>
    </source>
</evidence>
<evidence type="ECO:0000313" key="14">
    <source>
        <dbReference type="Ensembl" id="ENSSCAP00000023687.1"/>
    </source>
</evidence>
<dbReference type="PROSITE" id="PS50271">
    <property type="entry name" value="ZF_UBP"/>
    <property type="match status" value="1"/>
</dbReference>
<keyword evidence="2 9" id="KW-0645">Protease</keyword>
<dbReference type="InterPro" id="IPR001394">
    <property type="entry name" value="Peptidase_C19_UCH"/>
</dbReference>
<dbReference type="AlphaFoldDB" id="A0A8C9NXX3"/>
<dbReference type="SUPFAM" id="SSF54001">
    <property type="entry name" value="Cysteine proteinases"/>
    <property type="match status" value="1"/>
</dbReference>
<dbReference type="InterPro" id="IPR013083">
    <property type="entry name" value="Znf_RING/FYVE/PHD"/>
</dbReference>
<dbReference type="GO" id="GO:0016579">
    <property type="term" value="P:protein deubiquitination"/>
    <property type="evidence" value="ECO:0007669"/>
    <property type="project" value="InterPro"/>
</dbReference>
<dbReference type="GeneTree" id="ENSGT00940000156013"/>
<feature type="coiled-coil region" evidence="10">
    <location>
        <begin position="154"/>
        <end position="181"/>
    </location>
</feature>
<accession>A0A8C9NXX3</accession>
<comment type="catalytic activity">
    <reaction evidence="1 9">
        <text>Thiol-dependent hydrolysis of ester, thioester, amide, peptide and isopeptide bonds formed by the C-terminal Gly of ubiquitin (a 76-residue protein attached to proteins as an intracellular targeting signal).</text>
        <dbReference type="EC" id="3.4.19.12"/>
    </reaction>
</comment>
<gene>
    <name evidence="14" type="primary">USP16</name>
</gene>
<feature type="domain" description="UBP-type" evidence="13">
    <location>
        <begin position="22"/>
        <end position="143"/>
    </location>
</feature>
<keyword evidence="9" id="KW-0788">Thiol protease</keyword>
<dbReference type="Gene3D" id="3.30.40.10">
    <property type="entry name" value="Zinc/RING finger domain, C3HC4 (zinc finger)"/>
    <property type="match status" value="1"/>
</dbReference>
<dbReference type="FunFam" id="3.30.40.10:FF:000147">
    <property type="entry name" value="Ubiquitin carboxyl-terminal hydrolase 16"/>
    <property type="match status" value="1"/>
</dbReference>
<evidence type="ECO:0000256" key="10">
    <source>
        <dbReference type="SAM" id="Coils"/>
    </source>
</evidence>
<dbReference type="InterPro" id="IPR028889">
    <property type="entry name" value="USP"/>
</dbReference>
<organism evidence="14 15">
    <name type="scientific">Serinus canaria</name>
    <name type="common">Island canary</name>
    <name type="synonym">Fringilla canaria</name>
    <dbReference type="NCBI Taxonomy" id="9135"/>
    <lineage>
        <taxon>Eukaryota</taxon>
        <taxon>Metazoa</taxon>
        <taxon>Chordata</taxon>
        <taxon>Craniata</taxon>
        <taxon>Vertebrata</taxon>
        <taxon>Euteleostomi</taxon>
        <taxon>Archelosauria</taxon>
        <taxon>Archosauria</taxon>
        <taxon>Dinosauria</taxon>
        <taxon>Saurischia</taxon>
        <taxon>Theropoda</taxon>
        <taxon>Coelurosauria</taxon>
        <taxon>Aves</taxon>
        <taxon>Neognathae</taxon>
        <taxon>Neoaves</taxon>
        <taxon>Telluraves</taxon>
        <taxon>Australaves</taxon>
        <taxon>Passeriformes</taxon>
        <taxon>Passeroidea</taxon>
        <taxon>Fringillidae</taxon>
        <taxon>Carduelinae</taxon>
        <taxon>Serinus</taxon>
    </lineage>
</organism>
<name>A0A8C9NXX3_SERCA</name>
<sequence length="766" mass="87066">MGKKRIKGKTAQSDESLDVLKPVCKHIRKGLDQGHVRKALQNVEWHVCQDCKADSKTQEKAKEEETDEGTLIWLCLKCGHTGCGRYSPDQHALKHYETPRSDPHCLVLSLVNWIVWCYLCDNEVPYKTSTLLGQTVDFVRKQVGIDSSHAVEKQENKEVENRKVEKDCKNEQEKEVSLKEENSYSTANGEVTVKGLSNLGNTCFFNAVMQNLSQTPVLRELLKEAKIPATTIKIESPELCMEPQLIKLDQPGPLTLAMHQFVTEMQETKKGVVTPKELFAQVCKKAIRFKGYQQQDSHELLRYLLDGMRAEEIQQISLGMLKALSDSNKQNEEELKKKIKEYEKKKGIQSFVDRIFGGELTSTIMCEECRTVSLVHESFLDLSLPVLDVQSQRRQEKLQGKVLHLTDICATEQLEIDVKYNQESDTEMTSETLDKKQGEESSHDFKDHCLTQKDLSIQGNSTEIQSKLENGGKPEQEWEENESLMDLSIEGLDSPMKFVNGLDNRSLKEEDDDNEDEEELATDLSKLHLGVSDTSDSNTLDGLQPVPNKMCEVSTDDPEMAFCTLANREELNPEEDSVHHCLYQFTRNETLTEANKLLCDVCTQRHCGPKKHINEKKYVYTNAKKQMLISLAPPILTLHLKRFQQAGFNLQKVNRHIKFPEVIDLAPFCTAKCKNVADGNTKVLYSLYGVVEHSGTMRSGHYTAYVKMRAMNNHLSDLVLRGQSQASETEPVKGQWFHISDTHVQPVSVSKVLSSQAYLLFYERLL</sequence>
<evidence type="ECO:0000256" key="4">
    <source>
        <dbReference type="ARBA" id="ARBA00022771"/>
    </source>
</evidence>
<dbReference type="PROSITE" id="PS00973">
    <property type="entry name" value="USP_2"/>
    <property type="match status" value="1"/>
</dbReference>
<dbReference type="GO" id="GO:0005829">
    <property type="term" value="C:cytosol"/>
    <property type="evidence" value="ECO:0007669"/>
    <property type="project" value="TreeGrafter"/>
</dbReference>
<feature type="domain" description="USP" evidence="12">
    <location>
        <begin position="194"/>
        <end position="765"/>
    </location>
</feature>
<dbReference type="PANTHER" id="PTHR24006:SF852">
    <property type="entry name" value="UBIQUITIN CARBOXYL-TERMINAL HYDROLASE"/>
    <property type="match status" value="1"/>
</dbReference>
<dbReference type="GO" id="GO:0004843">
    <property type="term" value="F:cysteine-type deubiquitinase activity"/>
    <property type="evidence" value="ECO:0007669"/>
    <property type="project" value="UniProtKB-UniRule"/>
</dbReference>
<evidence type="ECO:0000256" key="2">
    <source>
        <dbReference type="ARBA" id="ARBA00022670"/>
    </source>
</evidence>
<dbReference type="PROSITE" id="PS50235">
    <property type="entry name" value="USP_3"/>
    <property type="match status" value="1"/>
</dbReference>
<keyword evidence="6 9" id="KW-0378">Hydrolase</keyword>
<dbReference type="Pfam" id="PF00443">
    <property type="entry name" value="UCH"/>
    <property type="match status" value="1"/>
</dbReference>
<keyword evidence="4 8" id="KW-0863">Zinc-finger</keyword>
<dbReference type="GO" id="GO:0005634">
    <property type="term" value="C:nucleus"/>
    <property type="evidence" value="ECO:0007669"/>
    <property type="project" value="TreeGrafter"/>
</dbReference>
<dbReference type="Proteomes" id="UP000694409">
    <property type="component" value="Unassembled WGS sequence"/>
</dbReference>
<evidence type="ECO:0000313" key="15">
    <source>
        <dbReference type="Proteomes" id="UP000694409"/>
    </source>
</evidence>
<evidence type="ECO:0000256" key="11">
    <source>
        <dbReference type="SAM" id="MobiDB-lite"/>
    </source>
</evidence>
<dbReference type="PROSITE" id="PS00972">
    <property type="entry name" value="USP_1"/>
    <property type="match status" value="1"/>
</dbReference>
<evidence type="ECO:0000256" key="3">
    <source>
        <dbReference type="ARBA" id="ARBA00022723"/>
    </source>
</evidence>
<feature type="region of interest" description="Disordered" evidence="11">
    <location>
        <begin position="421"/>
        <end position="444"/>
    </location>
</feature>
<dbReference type="RefSeq" id="XP_030089867.1">
    <property type="nucleotide sequence ID" value="XM_030234007.2"/>
</dbReference>
<dbReference type="GO" id="GO:0008270">
    <property type="term" value="F:zinc ion binding"/>
    <property type="evidence" value="ECO:0007669"/>
    <property type="project" value="UniProtKB-KW"/>
</dbReference>
<dbReference type="EC" id="3.4.19.12" evidence="9"/>
<evidence type="ECO:0000259" key="12">
    <source>
        <dbReference type="PROSITE" id="PS50235"/>
    </source>
</evidence>
<comment type="similarity">
    <text evidence="9">Belongs to the peptidase C19 family.</text>
</comment>
<evidence type="ECO:0000256" key="7">
    <source>
        <dbReference type="ARBA" id="ARBA00022833"/>
    </source>
</evidence>
<evidence type="ECO:0000256" key="9">
    <source>
        <dbReference type="RuleBase" id="RU366025"/>
    </source>
</evidence>
<dbReference type="SMART" id="SM00290">
    <property type="entry name" value="ZnF_UBP"/>
    <property type="match status" value="1"/>
</dbReference>
<evidence type="ECO:0000256" key="1">
    <source>
        <dbReference type="ARBA" id="ARBA00000707"/>
    </source>
</evidence>
<keyword evidence="7" id="KW-0862">Zinc</keyword>
<evidence type="ECO:0000256" key="5">
    <source>
        <dbReference type="ARBA" id="ARBA00022786"/>
    </source>
</evidence>
<dbReference type="SUPFAM" id="SSF57850">
    <property type="entry name" value="RING/U-box"/>
    <property type="match status" value="1"/>
</dbReference>
<dbReference type="GeneID" id="103820743"/>
<dbReference type="OMA" id="MAAGHYV"/>
<dbReference type="InterPro" id="IPR050164">
    <property type="entry name" value="Peptidase_C19"/>
</dbReference>
<dbReference type="InterPro" id="IPR018200">
    <property type="entry name" value="USP_CS"/>
</dbReference>
<reference evidence="14" key="2">
    <citation type="submission" date="2025-09" db="UniProtKB">
        <authorList>
            <consortium name="Ensembl"/>
        </authorList>
    </citation>
    <scope>IDENTIFICATION</scope>
</reference>
<dbReference type="PANTHER" id="PTHR24006">
    <property type="entry name" value="UBIQUITIN CARBOXYL-TERMINAL HYDROLASE"/>
    <property type="match status" value="1"/>
</dbReference>